<reference evidence="2" key="2">
    <citation type="submission" date="2023-04" db="EMBL/GenBank/DDBJ databases">
        <authorList>
            <person name="Bu L."/>
            <person name="Lu L."/>
            <person name="Laidemitt M.R."/>
            <person name="Zhang S.M."/>
            <person name="Mutuku M."/>
            <person name="Mkoji G."/>
            <person name="Steinauer M."/>
            <person name="Loker E.S."/>
        </authorList>
    </citation>
    <scope>NUCLEOTIDE SEQUENCE</scope>
    <source>
        <strain evidence="2">KasaAsao</strain>
        <tissue evidence="2">Whole Snail</tissue>
    </source>
</reference>
<sequence length="66" mass="7306">MATNHPISSTLSSASQRQTKTVSDMISALRHGESKLKRITRYQELENGLMRHHSCVPKTSGITVPT</sequence>
<proteinExistence type="predicted"/>
<dbReference type="Proteomes" id="UP001233172">
    <property type="component" value="Unassembled WGS sequence"/>
</dbReference>
<keyword evidence="3" id="KW-1185">Reference proteome</keyword>
<accession>A0AAD8F7Y2</accession>
<evidence type="ECO:0000256" key="1">
    <source>
        <dbReference type="SAM" id="MobiDB-lite"/>
    </source>
</evidence>
<dbReference type="EMBL" id="JASAOG010000073">
    <property type="protein sequence ID" value="KAK0054992.1"/>
    <property type="molecule type" value="Genomic_DNA"/>
</dbReference>
<dbReference type="AlphaFoldDB" id="A0AAD8F7Y2"/>
<reference evidence="2" key="1">
    <citation type="journal article" date="2023" name="PLoS Negl. Trop. Dis.">
        <title>A genome sequence for Biomphalaria pfeifferi, the major vector snail for the human-infecting parasite Schistosoma mansoni.</title>
        <authorList>
            <person name="Bu L."/>
            <person name="Lu L."/>
            <person name="Laidemitt M.R."/>
            <person name="Zhang S.M."/>
            <person name="Mutuku M."/>
            <person name="Mkoji G."/>
            <person name="Steinauer M."/>
            <person name="Loker E.S."/>
        </authorList>
    </citation>
    <scope>NUCLEOTIDE SEQUENCE</scope>
    <source>
        <strain evidence="2">KasaAsao</strain>
    </source>
</reference>
<comment type="caution">
    <text evidence="2">The sequence shown here is derived from an EMBL/GenBank/DDBJ whole genome shotgun (WGS) entry which is preliminary data.</text>
</comment>
<name>A0AAD8F7Y2_BIOPF</name>
<evidence type="ECO:0000313" key="2">
    <source>
        <dbReference type="EMBL" id="KAK0054992.1"/>
    </source>
</evidence>
<protein>
    <submittedName>
        <fullName evidence="2">Uncharacterized protein</fullName>
    </submittedName>
</protein>
<organism evidence="2 3">
    <name type="scientific">Biomphalaria pfeifferi</name>
    <name type="common">Bloodfluke planorb</name>
    <name type="synonym">Freshwater snail</name>
    <dbReference type="NCBI Taxonomy" id="112525"/>
    <lineage>
        <taxon>Eukaryota</taxon>
        <taxon>Metazoa</taxon>
        <taxon>Spiralia</taxon>
        <taxon>Lophotrochozoa</taxon>
        <taxon>Mollusca</taxon>
        <taxon>Gastropoda</taxon>
        <taxon>Heterobranchia</taxon>
        <taxon>Euthyneura</taxon>
        <taxon>Panpulmonata</taxon>
        <taxon>Hygrophila</taxon>
        <taxon>Lymnaeoidea</taxon>
        <taxon>Planorbidae</taxon>
        <taxon>Biomphalaria</taxon>
    </lineage>
</organism>
<feature type="region of interest" description="Disordered" evidence="1">
    <location>
        <begin position="1"/>
        <end position="22"/>
    </location>
</feature>
<gene>
    <name evidence="2" type="ORF">Bpfe_015568</name>
</gene>
<evidence type="ECO:0000313" key="3">
    <source>
        <dbReference type="Proteomes" id="UP001233172"/>
    </source>
</evidence>